<feature type="transmembrane region" description="Helical" evidence="1">
    <location>
        <begin position="121"/>
        <end position="139"/>
    </location>
</feature>
<evidence type="ECO:0000256" key="1">
    <source>
        <dbReference type="SAM" id="Phobius"/>
    </source>
</evidence>
<feature type="transmembrane region" description="Helical" evidence="1">
    <location>
        <begin position="159"/>
        <end position="184"/>
    </location>
</feature>
<keyword evidence="2" id="KW-0150">Chloroplast</keyword>
<feature type="transmembrane region" description="Helical" evidence="1">
    <location>
        <begin position="89"/>
        <end position="109"/>
    </location>
</feature>
<keyword evidence="1" id="KW-1133">Transmembrane helix</keyword>
<dbReference type="RefSeq" id="YP_001019171.1">
    <property type="nucleotide sequence ID" value="NC_008822.1"/>
</dbReference>
<gene>
    <name evidence="2" type="primary">ycf1</name>
</gene>
<evidence type="ECO:0000313" key="2">
    <source>
        <dbReference type="EMBL" id="ABD62257.2"/>
    </source>
</evidence>
<sequence>MNQIIGSWQQNMILSYSHSPFILGVFCGGLLATSMTVASFISLRRLIIQGIPAGIVSYLGSAFSETLFIYFILFGSIDILHSWVVLEPSIKLVVAIFCYDTILGFFVDNRLKVVSFAQRTDLLKIFLCNAVIIFANPGSTWASSTLITSIEGFEFRENWFFLLGLFLGLFLVGCGIGFLILGLTHLWMLRSNKTFRSLVYRFNKIVSSLTLTLLLISTIYYHIDFYQGLSFTTLSAPLKASPELEFLDDIEIIRAFSNYKHKMLVKTRSEPMKTLGGLPVKEFGKWFRKNVTGLQDLDARGLPRKKTSSGKYARDYKAMELVRDKKWFSRSQNYRFIRDKILSLLSIQQEKVKFYQHPSFIDPQLATKEDLSPYLSDNQSKRIIVREIKESDYNRMLQDRKQRISDLTQRMKAGVANP</sequence>
<reference evidence="2" key="2">
    <citation type="journal article" date="2007" name="BMC Biol.">
        <title>A clade uniting the green algae Mesostigma viride and Chlorokybus atmophyticus represents the deepest branch of the Streptophyta in chloroplast genome-based phylogenies.</title>
        <authorList>
            <person name="Lemieux C."/>
            <person name="Otis C."/>
            <person name="Turmel M."/>
        </authorList>
    </citation>
    <scope>NUCLEOTIDE SEQUENCE [LARGE SCALE GENOMIC DNA]</scope>
    <source>
        <strain evidence="2">SAG 48.80</strain>
    </source>
</reference>
<accession>Q19V54</accession>
<organism evidence="2">
    <name type="scientific">Chlorokybus atmophyticus</name>
    <name type="common">Soil alga</name>
    <dbReference type="NCBI Taxonomy" id="3144"/>
    <lineage>
        <taxon>Eukaryota</taxon>
        <taxon>Viridiplantae</taxon>
        <taxon>Streptophyta</taxon>
        <taxon>Chlorokybophyceae</taxon>
        <taxon>Chlorokybales</taxon>
        <taxon>Chlorokybaceae</taxon>
        <taxon>Chlorokybus</taxon>
    </lineage>
</organism>
<protein>
    <submittedName>
        <fullName evidence="2">Hypothetical chloroplast RF1</fullName>
    </submittedName>
</protein>
<keyword evidence="2" id="KW-0934">Plastid</keyword>
<dbReference type="GeneID" id="4783300"/>
<dbReference type="EMBL" id="DQ422812">
    <property type="protein sequence ID" value="ABD62257.2"/>
    <property type="molecule type" value="Genomic_DNA"/>
</dbReference>
<keyword evidence="1" id="KW-0812">Transmembrane</keyword>
<feature type="transmembrane region" description="Helical" evidence="1">
    <location>
        <begin position="55"/>
        <end position="77"/>
    </location>
</feature>
<proteinExistence type="predicted"/>
<geneLocation type="chloroplast" evidence="2"/>
<keyword evidence="1" id="KW-0472">Membrane</keyword>
<feature type="transmembrane region" description="Helical" evidence="1">
    <location>
        <begin position="20"/>
        <end position="43"/>
    </location>
</feature>
<dbReference type="AlphaFoldDB" id="Q19V54"/>
<feature type="transmembrane region" description="Helical" evidence="1">
    <location>
        <begin position="205"/>
        <end position="223"/>
    </location>
</feature>
<name>Q19V54_CHLAT</name>
<reference evidence="2" key="1">
    <citation type="journal article" date="2006" name="Mol. Biol. Evol.">
        <title>The chloroplast genome sequence of Chara vulgaris sheds new light into the closest green algal relatives of land plants.</title>
        <authorList>
            <person name="Turmel M."/>
            <person name="Otis C."/>
            <person name="Lemieux C."/>
        </authorList>
    </citation>
    <scope>NUCLEOTIDE SEQUENCE</scope>
    <source>
        <strain evidence="2">SAG 48.80</strain>
    </source>
</reference>